<dbReference type="PANTHER" id="PTHR43134">
    <property type="entry name" value="SIGNAL RECOGNITION PARTICLE RECEPTOR SUBUNIT ALPHA"/>
    <property type="match status" value="1"/>
</dbReference>
<evidence type="ECO:0000256" key="8">
    <source>
        <dbReference type="ARBA" id="ARBA00022927"/>
    </source>
</evidence>
<evidence type="ECO:0000256" key="4">
    <source>
        <dbReference type="ARBA" id="ARBA00022448"/>
    </source>
</evidence>
<gene>
    <name evidence="15" type="primary">flhF</name>
    <name evidence="15" type="ORF">SCFA_180044</name>
</gene>
<dbReference type="GO" id="GO:0003924">
    <property type="term" value="F:GTPase activity"/>
    <property type="evidence" value="ECO:0007669"/>
    <property type="project" value="InterPro"/>
</dbReference>
<accession>A0A485LX47</accession>
<evidence type="ECO:0000256" key="11">
    <source>
        <dbReference type="ARBA" id="ARBA00023225"/>
    </source>
</evidence>
<name>A0A485LX47_9ZZZZ</name>
<organism evidence="15">
    <name type="scientific">anaerobic digester metagenome</name>
    <dbReference type="NCBI Taxonomy" id="1263854"/>
    <lineage>
        <taxon>unclassified sequences</taxon>
        <taxon>metagenomes</taxon>
        <taxon>ecological metagenomes</taxon>
    </lineage>
</organism>
<evidence type="ECO:0000256" key="12">
    <source>
        <dbReference type="ARBA" id="ARBA00025337"/>
    </source>
</evidence>
<comment type="similarity">
    <text evidence="2">Belongs to the GTP-binding SRP family.</text>
</comment>
<keyword evidence="9" id="KW-0342">GTP-binding</keyword>
<evidence type="ECO:0000256" key="10">
    <source>
        <dbReference type="ARBA" id="ARBA00023136"/>
    </source>
</evidence>
<dbReference type="GO" id="GO:0015031">
    <property type="term" value="P:protein transport"/>
    <property type="evidence" value="ECO:0007669"/>
    <property type="project" value="UniProtKB-KW"/>
</dbReference>
<dbReference type="GO" id="GO:0005886">
    <property type="term" value="C:plasma membrane"/>
    <property type="evidence" value="ECO:0007669"/>
    <property type="project" value="UniProtKB-SubCell"/>
</dbReference>
<dbReference type="EMBL" id="CAADRM010000079">
    <property type="protein sequence ID" value="VFU13356.1"/>
    <property type="molecule type" value="Genomic_DNA"/>
</dbReference>
<dbReference type="CDD" id="cd17873">
    <property type="entry name" value="FlhF"/>
    <property type="match status" value="1"/>
</dbReference>
<dbReference type="GO" id="GO:0005047">
    <property type="term" value="F:signal recognition particle binding"/>
    <property type="evidence" value="ECO:0007669"/>
    <property type="project" value="TreeGrafter"/>
</dbReference>
<dbReference type="AlphaFoldDB" id="A0A485LX47"/>
<sequence length="356" mass="38679">MQIKTYTANSMKDILSQIKSELGSDAVILSKREITDKTFGLTAKPLIEVTAAVDFDAGISGYYPKTPRVSSGAPEPALPAFSAPSAEHLAEGITELKDMIKELIAHSGMKLHENNPLRKKLLSRGIRPNIVDVLLTKLGAGAKESAVRNLLCKLIKTEEPKTSRVWVFVGTTGVGKTTTIAKIAAGGVLNHRRKVGLITLDTYRIGAVDQGRIYAKILNIPFTSVSSVSEFRTALGKMGSLDLVLVDTVGRSALCGDYIPHLREHLDGIDPCTFLLMPVATRDSEMDAITRTFSGLDIHRMIFTKADEAIHSGSVITHNLIHRIPVSYITTGQRVPEDIEKASSSTIVHRCLGDRI</sequence>
<dbReference type="InterPro" id="IPR027417">
    <property type="entry name" value="P-loop_NTPase"/>
</dbReference>
<protein>
    <recommendedName>
        <fullName evidence="3">Flagellar biosynthesis protein FlhF</fullName>
    </recommendedName>
    <alternativeName>
        <fullName evidence="13">Flagella-associated GTP-binding protein</fullName>
    </alternativeName>
</protein>
<evidence type="ECO:0000256" key="13">
    <source>
        <dbReference type="ARBA" id="ARBA00030866"/>
    </source>
</evidence>
<dbReference type="GO" id="GO:0005525">
    <property type="term" value="F:GTP binding"/>
    <property type="evidence" value="ECO:0007669"/>
    <property type="project" value="UniProtKB-KW"/>
</dbReference>
<dbReference type="PANTHER" id="PTHR43134:SF3">
    <property type="entry name" value="FLAGELLAR BIOSYNTHESIS PROTEIN FLHF"/>
    <property type="match status" value="1"/>
</dbReference>
<dbReference type="Gene3D" id="1.20.120.1380">
    <property type="entry name" value="Flagellar FlhF biosynthesis protein, N domain"/>
    <property type="match status" value="1"/>
</dbReference>
<reference evidence="15" key="1">
    <citation type="submission" date="2019-03" db="EMBL/GenBank/DDBJ databases">
        <authorList>
            <person name="Hao L."/>
        </authorList>
    </citation>
    <scope>NUCLEOTIDE SEQUENCE</scope>
</reference>
<dbReference type="GO" id="GO:0044781">
    <property type="term" value="P:bacterial-type flagellum organization"/>
    <property type="evidence" value="ECO:0007669"/>
    <property type="project" value="UniProtKB-KW"/>
</dbReference>
<comment type="subcellular location">
    <subcellularLocation>
        <location evidence="1">Cell membrane</location>
        <topology evidence="1">Peripheral membrane protein</topology>
        <orientation evidence="1">Cytoplasmic side</orientation>
    </subcellularLocation>
</comment>
<evidence type="ECO:0000256" key="6">
    <source>
        <dbReference type="ARBA" id="ARBA00022741"/>
    </source>
</evidence>
<dbReference type="InterPro" id="IPR020006">
    <property type="entry name" value="FlhF"/>
</dbReference>
<keyword evidence="15" id="KW-0966">Cell projection</keyword>
<dbReference type="SUPFAM" id="SSF52540">
    <property type="entry name" value="P-loop containing nucleoside triphosphate hydrolases"/>
    <property type="match status" value="1"/>
</dbReference>
<keyword evidence="10" id="KW-0472">Membrane</keyword>
<evidence type="ECO:0000256" key="2">
    <source>
        <dbReference type="ARBA" id="ARBA00008531"/>
    </source>
</evidence>
<evidence type="ECO:0000256" key="3">
    <source>
        <dbReference type="ARBA" id="ARBA00014919"/>
    </source>
</evidence>
<evidence type="ECO:0000256" key="1">
    <source>
        <dbReference type="ARBA" id="ARBA00004413"/>
    </source>
</evidence>
<keyword evidence="4" id="KW-0813">Transport</keyword>
<keyword evidence="15" id="KW-0282">Flagellum</keyword>
<evidence type="ECO:0000256" key="7">
    <source>
        <dbReference type="ARBA" id="ARBA00022795"/>
    </source>
</evidence>
<keyword evidence="5" id="KW-1003">Cell membrane</keyword>
<evidence type="ECO:0000256" key="5">
    <source>
        <dbReference type="ARBA" id="ARBA00022475"/>
    </source>
</evidence>
<dbReference type="SMART" id="SM00962">
    <property type="entry name" value="SRP54"/>
    <property type="match status" value="1"/>
</dbReference>
<keyword evidence="15" id="KW-0969">Cilium</keyword>
<comment type="function">
    <text evidence="12">Necessary for flagellar biosynthesis. May be involved in translocation of the flagellum.</text>
</comment>
<dbReference type="NCBIfam" id="TIGR03499">
    <property type="entry name" value="FlhF"/>
    <property type="match status" value="1"/>
</dbReference>
<dbReference type="Pfam" id="PF00448">
    <property type="entry name" value="SRP54"/>
    <property type="match status" value="1"/>
</dbReference>
<keyword evidence="6" id="KW-0547">Nucleotide-binding</keyword>
<dbReference type="InterPro" id="IPR047040">
    <property type="entry name" value="FlhF__GTPase_dom"/>
</dbReference>
<evidence type="ECO:0000313" key="15">
    <source>
        <dbReference type="EMBL" id="VFU13356.1"/>
    </source>
</evidence>
<dbReference type="FunFam" id="3.40.50.300:FF:000695">
    <property type="entry name" value="Flagellar biosynthesis regulator FlhF"/>
    <property type="match status" value="1"/>
</dbReference>
<dbReference type="Gene3D" id="3.40.50.300">
    <property type="entry name" value="P-loop containing nucleotide triphosphate hydrolases"/>
    <property type="match status" value="1"/>
</dbReference>
<dbReference type="GO" id="GO:0006614">
    <property type="term" value="P:SRP-dependent cotranslational protein targeting to membrane"/>
    <property type="evidence" value="ECO:0007669"/>
    <property type="project" value="InterPro"/>
</dbReference>
<keyword evidence="7" id="KW-1005">Bacterial flagellum biogenesis</keyword>
<evidence type="ECO:0000256" key="9">
    <source>
        <dbReference type="ARBA" id="ARBA00023134"/>
    </source>
</evidence>
<dbReference type="InterPro" id="IPR000897">
    <property type="entry name" value="SRP54_GTPase_dom"/>
</dbReference>
<evidence type="ECO:0000259" key="14">
    <source>
        <dbReference type="SMART" id="SM00962"/>
    </source>
</evidence>
<feature type="domain" description="SRP54-type proteins GTP-binding" evidence="14">
    <location>
        <begin position="163"/>
        <end position="353"/>
    </location>
</feature>
<keyword evidence="11" id="KW-1006">Bacterial flagellum protein export</keyword>
<keyword evidence="8" id="KW-0653">Protein transport</keyword>
<proteinExistence type="inferred from homology"/>